<protein>
    <submittedName>
        <fullName evidence="3">Secreted protein</fullName>
    </submittedName>
</protein>
<dbReference type="AlphaFoldDB" id="A0A183F7I2"/>
<accession>A0A3P7URU6</accession>
<organism evidence="2 3">
    <name type="scientific">Heligmosomoides polygyrus</name>
    <name type="common">Parasitic roundworm</name>
    <dbReference type="NCBI Taxonomy" id="6339"/>
    <lineage>
        <taxon>Eukaryota</taxon>
        <taxon>Metazoa</taxon>
        <taxon>Ecdysozoa</taxon>
        <taxon>Nematoda</taxon>
        <taxon>Chromadorea</taxon>
        <taxon>Rhabditida</taxon>
        <taxon>Rhabditina</taxon>
        <taxon>Rhabditomorpha</taxon>
        <taxon>Strongyloidea</taxon>
        <taxon>Heligmosomidae</taxon>
        <taxon>Heligmosomoides</taxon>
    </lineage>
</organism>
<keyword evidence="2" id="KW-1185">Reference proteome</keyword>
<name>A0A183F7I2_HELPZ</name>
<accession>A0A183F7I2</accession>
<dbReference type="Proteomes" id="UP000050761">
    <property type="component" value="Unassembled WGS sequence"/>
</dbReference>
<dbReference type="WBParaSite" id="HPBE_0000212401-mRNA-1">
    <property type="protein sequence ID" value="HPBE_0000212401-mRNA-1"/>
    <property type="gene ID" value="HPBE_0000212401"/>
</dbReference>
<evidence type="ECO:0000313" key="3">
    <source>
        <dbReference type="WBParaSite" id="HPBE_0000212401-mRNA-1"/>
    </source>
</evidence>
<reference evidence="3" key="2">
    <citation type="submission" date="2019-09" db="UniProtKB">
        <authorList>
            <consortium name="WormBaseParasite"/>
        </authorList>
    </citation>
    <scope>IDENTIFICATION</scope>
</reference>
<dbReference type="EMBL" id="UZAH01002855">
    <property type="protein sequence ID" value="VDO23213.1"/>
    <property type="molecule type" value="Genomic_DNA"/>
</dbReference>
<reference evidence="1 2" key="1">
    <citation type="submission" date="2018-11" db="EMBL/GenBank/DDBJ databases">
        <authorList>
            <consortium name="Pathogen Informatics"/>
        </authorList>
    </citation>
    <scope>NUCLEOTIDE SEQUENCE [LARGE SCALE GENOMIC DNA]</scope>
</reference>
<gene>
    <name evidence="1" type="ORF">HPBE_LOCUS2125</name>
</gene>
<evidence type="ECO:0000313" key="2">
    <source>
        <dbReference type="Proteomes" id="UP000050761"/>
    </source>
</evidence>
<proteinExistence type="predicted"/>
<evidence type="ECO:0000313" key="1">
    <source>
        <dbReference type="EMBL" id="VDO23213.1"/>
    </source>
</evidence>
<sequence length="72" mass="8071">MKKKNEERTRGGAIAMTFLAASALIRSELLKKCRCEGRNRIAWPVWQTTDRQAAVKHPLIGPSVAVVSMLDY</sequence>